<gene>
    <name evidence="2" type="ORF">UFOPK4347_01798</name>
</gene>
<feature type="compositionally biased region" description="Low complexity" evidence="1">
    <location>
        <begin position="36"/>
        <end position="50"/>
    </location>
</feature>
<name>A0A6J7UR59_9ZZZZ</name>
<dbReference type="PROSITE" id="PS51257">
    <property type="entry name" value="PROKAR_LIPOPROTEIN"/>
    <property type="match status" value="1"/>
</dbReference>
<accession>A0A6J7UR59</accession>
<proteinExistence type="predicted"/>
<feature type="region of interest" description="Disordered" evidence="1">
    <location>
        <begin position="33"/>
        <end position="55"/>
    </location>
</feature>
<evidence type="ECO:0000313" key="2">
    <source>
        <dbReference type="EMBL" id="CAB5068425.1"/>
    </source>
</evidence>
<evidence type="ECO:0000256" key="1">
    <source>
        <dbReference type="SAM" id="MobiDB-lite"/>
    </source>
</evidence>
<organism evidence="2">
    <name type="scientific">freshwater metagenome</name>
    <dbReference type="NCBI Taxonomy" id="449393"/>
    <lineage>
        <taxon>unclassified sequences</taxon>
        <taxon>metagenomes</taxon>
        <taxon>ecological metagenomes</taxon>
    </lineage>
</organism>
<protein>
    <submittedName>
        <fullName evidence="2">Unannotated protein</fullName>
    </submittedName>
</protein>
<reference evidence="2" key="1">
    <citation type="submission" date="2020-05" db="EMBL/GenBank/DDBJ databases">
        <authorList>
            <person name="Chiriac C."/>
            <person name="Salcher M."/>
            <person name="Ghai R."/>
            <person name="Kavagutti S V."/>
        </authorList>
    </citation>
    <scope>NUCLEOTIDE SEQUENCE</scope>
</reference>
<dbReference type="EMBL" id="CAFBQU010000103">
    <property type="protein sequence ID" value="CAB5068425.1"/>
    <property type="molecule type" value="Genomic_DNA"/>
</dbReference>
<dbReference type="AlphaFoldDB" id="A0A6J7UR59"/>
<sequence>MKRPIRISLVAALVAACAISTASPRVHAVAIDDGMPDQSSLDSSPNSQSQGNWSDLAGGVTGRPYIASLSVTTNGATTQIVTNGTATTAAPTTPGAITAVISPTNLCKTGSTNNCYATPNRVGITLAYVKQAGQLGHNLSAPTATLSPAITATSVFDMTIGLNSVGKKLGWTWMNGTPTFWKTENLGQDNGTVRVKFSLSEAPGIDYQDQKAQRCTTIPVSECDADKSTQDTLGMQMVLSLDTTLSAAFAGALFATNAAVIGSLDVASGETPSLTYGIAGPHRLSDGTVRKGKFYGFLSDAVLESQFKIAATETDMTKVLSIARTTESKSTADAGTDTVAWTKWSAADNGTDGRLVTISDISFSAPKFKVTKVGASASGSAKSTSGAAVQGVSGLKFTTKARTITLTGSGVAGITYKATATLGTVTKSASCKLAGTKLTCTLKATKAGAWKVKVTPSKSGATGAAWSRSISVK</sequence>